<feature type="compositionally biased region" description="Polar residues" evidence="1">
    <location>
        <begin position="1"/>
        <end position="12"/>
    </location>
</feature>
<dbReference type="PANTHER" id="PTHR36205:SF3">
    <property type="entry name" value="MAJOR FACILITATOR SUPERFAMILY TRANSPORTER"/>
    <property type="match status" value="1"/>
</dbReference>
<feature type="region of interest" description="Disordered" evidence="1">
    <location>
        <begin position="181"/>
        <end position="202"/>
    </location>
</feature>
<accession>A0A086T925</accession>
<dbReference type="AlphaFoldDB" id="A0A086T925"/>
<feature type="region of interest" description="Disordered" evidence="1">
    <location>
        <begin position="1"/>
        <end position="25"/>
    </location>
</feature>
<keyword evidence="4" id="KW-1185">Reference proteome</keyword>
<name>A0A086T925_HAPC1</name>
<feature type="compositionally biased region" description="Basic and acidic residues" evidence="1">
    <location>
        <begin position="765"/>
        <end position="774"/>
    </location>
</feature>
<sequence length="774" mass="87426">MSSRSTSHASVNRNDEPLLPFGTGYDSKPSFVRRLRPRDLLSRNVIKRVLTVAVAGLVLLSIALYSKKPVSVYDVATHHLGQSESPGDGDESEATREPDGANNLGSDASEPQDAIDVVVPGDGEESNQGDDQGLSPEDIQAKNQYQDDLKKMPWLRFKHLDGYFHGLKTVVPKSEHVPEYPNPEVAAPVPTPPVREELPKPRPYSPYEPVQEVAQCFLDRNNTIPAPNILAYDGLPKNHPEPILGSYDIFGMRDDVCFDRFGRYGPYGLGYPKNKGGSGVGEDTEAAGNHYVWEETGQIDYSEIDWSDAQNRCYEANKHRFKQVDPETEELENTKGKMGRIAVVIRAYTGFKWTEHAILNFRALINEVSLLSGGEMQVHLLVHVRDTDIPIWSDDVTVQRLLDSNVPPEFHGIVSLWSEPQMRLYYPGKFGDAYSNPSGQDIHGVYRSGHFPLQIFAMQHPEYEHFWNWEMDMRFLGSYYELFHRLGKWADKQPRPQIWERAARYYIPSHHGSWDDFVRSTQMDTIRSNLPSAFGPLKFPGRKSLRFEAKGQSVMPANCDVHSDRSKCGVGEPADLITLNPIFDTEQSGWFFGLDATGYASTPPPRRASIITASRLSRRLLMAMHEEVWRHHHTMFPEMFPPSVAFHHGFKGTFAPHPIYLDRAWTPFGSSVDAAFNAGNDHSTSGKGSPFDINNEHNHKGTSWYYNAEFSGLIWRRWLGYAQNDGRGKFGGHGPGERDRGGKEEEESKHSTGRLCLRSMLMHPIKHEHPSDRG</sequence>
<proteinExistence type="predicted"/>
<reference evidence="4" key="1">
    <citation type="journal article" date="2014" name="Genome Announc.">
        <title>Genome sequence and annotation of Acremonium chrysogenum, producer of the beta-lactam antibiotic cephalosporin C.</title>
        <authorList>
            <person name="Terfehr D."/>
            <person name="Dahlmann T.A."/>
            <person name="Specht T."/>
            <person name="Zadra I."/>
            <person name="Kuernsteiner H."/>
            <person name="Kueck U."/>
        </authorList>
    </citation>
    <scope>NUCLEOTIDE SEQUENCE [LARGE SCALE GENOMIC DNA]</scope>
    <source>
        <strain evidence="4">ATCC 11550 / CBS 779.69 / DSM 880 / IAM 14645 / JCM 23072 / IMI 49137</strain>
    </source>
</reference>
<keyword evidence="2" id="KW-0812">Transmembrane</keyword>
<feature type="transmembrane region" description="Helical" evidence="2">
    <location>
        <begin position="45"/>
        <end position="65"/>
    </location>
</feature>
<feature type="region of interest" description="Disordered" evidence="1">
    <location>
        <begin position="726"/>
        <end position="774"/>
    </location>
</feature>
<evidence type="ECO:0000313" key="4">
    <source>
        <dbReference type="Proteomes" id="UP000029964"/>
    </source>
</evidence>
<protein>
    <submittedName>
        <fullName evidence="3">Uncharacterized protein</fullName>
    </submittedName>
</protein>
<evidence type="ECO:0000256" key="2">
    <source>
        <dbReference type="SAM" id="Phobius"/>
    </source>
</evidence>
<dbReference type="PANTHER" id="PTHR36205">
    <property type="entry name" value="CHROMOSOME 19, WHOLE GENOME SHOTGUN SEQUENCE"/>
    <property type="match status" value="1"/>
</dbReference>
<dbReference type="Proteomes" id="UP000029964">
    <property type="component" value="Unassembled WGS sequence"/>
</dbReference>
<dbReference type="Pfam" id="PF11885">
    <property type="entry name" value="DUF3405"/>
    <property type="match status" value="1"/>
</dbReference>
<gene>
    <name evidence="3" type="ORF">ACRE_032890</name>
</gene>
<comment type="caution">
    <text evidence="3">The sequence shown here is derived from an EMBL/GenBank/DDBJ whole genome shotgun (WGS) entry which is preliminary data.</text>
</comment>
<dbReference type="InterPro" id="IPR021822">
    <property type="entry name" value="DUF3405"/>
</dbReference>
<feature type="region of interest" description="Disordered" evidence="1">
    <location>
        <begin position="80"/>
        <end position="137"/>
    </location>
</feature>
<feature type="compositionally biased region" description="Basic and acidic residues" evidence="1">
    <location>
        <begin position="735"/>
        <end position="750"/>
    </location>
</feature>
<dbReference type="STRING" id="857340.A0A086T925"/>
<dbReference type="HOGENOM" id="CLU_009650_1_0_1"/>
<dbReference type="EMBL" id="JPKY01000026">
    <property type="protein sequence ID" value="KFH45857.1"/>
    <property type="molecule type" value="Genomic_DNA"/>
</dbReference>
<keyword evidence="2" id="KW-1133">Transmembrane helix</keyword>
<evidence type="ECO:0000313" key="3">
    <source>
        <dbReference type="EMBL" id="KFH45857.1"/>
    </source>
</evidence>
<keyword evidence="2" id="KW-0472">Membrane</keyword>
<evidence type="ECO:0000256" key="1">
    <source>
        <dbReference type="SAM" id="MobiDB-lite"/>
    </source>
</evidence>
<organism evidence="3 4">
    <name type="scientific">Hapsidospora chrysogenum (strain ATCC 11550 / CBS 779.69 / DSM 880 / IAM 14645 / JCM 23072 / IMI 49137)</name>
    <name type="common">Acremonium chrysogenum</name>
    <dbReference type="NCBI Taxonomy" id="857340"/>
    <lineage>
        <taxon>Eukaryota</taxon>
        <taxon>Fungi</taxon>
        <taxon>Dikarya</taxon>
        <taxon>Ascomycota</taxon>
        <taxon>Pezizomycotina</taxon>
        <taxon>Sordariomycetes</taxon>
        <taxon>Hypocreomycetidae</taxon>
        <taxon>Hypocreales</taxon>
        <taxon>Bionectriaceae</taxon>
        <taxon>Hapsidospora</taxon>
    </lineage>
</organism>
<dbReference type="OrthoDB" id="3353407at2759"/>